<evidence type="ECO:0000313" key="8">
    <source>
        <dbReference type="Proteomes" id="UP000183635"/>
    </source>
</evidence>
<evidence type="ECO:0000256" key="1">
    <source>
        <dbReference type="ARBA" id="ARBA00022617"/>
    </source>
</evidence>
<dbReference type="RefSeq" id="WP_074969211.1">
    <property type="nucleotide sequence ID" value="NZ_CBCRYP010000029.1"/>
</dbReference>
<dbReference type="PROSITE" id="PS51007">
    <property type="entry name" value="CYTC"/>
    <property type="match status" value="1"/>
</dbReference>
<dbReference type="STRING" id="34004.SAMN04488021_12817"/>
<gene>
    <name evidence="7" type="ORF">SAMN04488021_12817</name>
</gene>
<dbReference type="GO" id="GO:0020037">
    <property type="term" value="F:heme binding"/>
    <property type="evidence" value="ECO:0007669"/>
    <property type="project" value="InterPro"/>
</dbReference>
<dbReference type="SUPFAM" id="SSF46626">
    <property type="entry name" value="Cytochrome c"/>
    <property type="match status" value="1"/>
</dbReference>
<protein>
    <recommendedName>
        <fullName evidence="6">Cytochrome c domain-containing protein</fullName>
    </recommendedName>
</protein>
<organism evidence="7 8">
    <name type="scientific">Paracoccus aminovorans</name>
    <dbReference type="NCBI Taxonomy" id="34004"/>
    <lineage>
        <taxon>Bacteria</taxon>
        <taxon>Pseudomonadati</taxon>
        <taxon>Pseudomonadota</taxon>
        <taxon>Alphaproteobacteria</taxon>
        <taxon>Rhodobacterales</taxon>
        <taxon>Paracoccaceae</taxon>
        <taxon>Paracoccus</taxon>
    </lineage>
</organism>
<evidence type="ECO:0000256" key="2">
    <source>
        <dbReference type="ARBA" id="ARBA00022723"/>
    </source>
</evidence>
<reference evidence="7 8" key="1">
    <citation type="submission" date="2016-10" db="EMBL/GenBank/DDBJ databases">
        <authorList>
            <person name="de Groot N.N."/>
        </authorList>
    </citation>
    <scope>NUCLEOTIDE SEQUENCE [LARGE SCALE GENOMIC DNA]</scope>
    <source>
        <strain evidence="7 8">DSM 8537</strain>
    </source>
</reference>
<keyword evidence="8" id="KW-1185">Reference proteome</keyword>
<keyword evidence="3 4" id="KW-0408">Iron</keyword>
<evidence type="ECO:0000256" key="3">
    <source>
        <dbReference type="ARBA" id="ARBA00023004"/>
    </source>
</evidence>
<sequence length="321" mass="33312">MKALLVLALLAAPALAQDGAVIYRHGAGLEARLGRADGPRLPPGRLTCAGCHGADGQGGAEGGTLPAPPVAWSHLAAPAPDRPGYDEAAFIRLLREGITPSGRAISTRMPRFAGTPEAFAALLDHLRALDQAERQGLGPTAVAVALPRDPDARDAALAAMAAFNAEGGAFGRRAAPGEPAFLDLDRVAAALVPRLAAAERARLDRLLRDEPGLRPLTPDAPPPGPLRVAGTLDQIGPRLPALLARPGVEAVAVGPSAEAMLWALREKRDVAAAHAYAAVRVALDMLRDEGRMPTRSGLARRLSAADLSDAVEVYRQEAPAD</sequence>
<dbReference type="GO" id="GO:0046872">
    <property type="term" value="F:metal ion binding"/>
    <property type="evidence" value="ECO:0007669"/>
    <property type="project" value="UniProtKB-KW"/>
</dbReference>
<dbReference type="GO" id="GO:0009055">
    <property type="term" value="F:electron transfer activity"/>
    <property type="evidence" value="ECO:0007669"/>
    <property type="project" value="InterPro"/>
</dbReference>
<dbReference type="InterPro" id="IPR036909">
    <property type="entry name" value="Cyt_c-like_dom_sf"/>
</dbReference>
<feature type="chain" id="PRO_5010354468" description="Cytochrome c domain-containing protein" evidence="5">
    <location>
        <begin position="17"/>
        <end position="321"/>
    </location>
</feature>
<evidence type="ECO:0000256" key="5">
    <source>
        <dbReference type="SAM" id="SignalP"/>
    </source>
</evidence>
<dbReference type="Proteomes" id="UP000183635">
    <property type="component" value="Unassembled WGS sequence"/>
</dbReference>
<accession>A0A1I3C686</accession>
<keyword evidence="5" id="KW-0732">Signal</keyword>
<feature type="domain" description="Cytochrome c" evidence="6">
    <location>
        <begin position="14"/>
        <end position="130"/>
    </location>
</feature>
<evidence type="ECO:0000313" key="7">
    <source>
        <dbReference type="EMBL" id="SFH69933.1"/>
    </source>
</evidence>
<keyword evidence="2 4" id="KW-0479">Metal-binding</keyword>
<feature type="signal peptide" evidence="5">
    <location>
        <begin position="1"/>
        <end position="16"/>
    </location>
</feature>
<dbReference type="Gene3D" id="1.10.760.10">
    <property type="entry name" value="Cytochrome c-like domain"/>
    <property type="match status" value="1"/>
</dbReference>
<name>A0A1I3C686_9RHOB</name>
<evidence type="ECO:0000256" key="4">
    <source>
        <dbReference type="PROSITE-ProRule" id="PRU00433"/>
    </source>
</evidence>
<dbReference type="EMBL" id="FOPU01000028">
    <property type="protein sequence ID" value="SFH69933.1"/>
    <property type="molecule type" value="Genomic_DNA"/>
</dbReference>
<dbReference type="InterPro" id="IPR009056">
    <property type="entry name" value="Cyt_c-like_dom"/>
</dbReference>
<evidence type="ECO:0000259" key="6">
    <source>
        <dbReference type="PROSITE" id="PS51007"/>
    </source>
</evidence>
<proteinExistence type="predicted"/>
<dbReference type="AlphaFoldDB" id="A0A1I3C686"/>
<keyword evidence="1 4" id="KW-0349">Heme</keyword>
<dbReference type="Pfam" id="PF00034">
    <property type="entry name" value="Cytochrom_C"/>
    <property type="match status" value="1"/>
</dbReference>
<dbReference type="OrthoDB" id="9777352at2"/>